<keyword evidence="2" id="KW-1185">Reference proteome</keyword>
<evidence type="ECO:0000313" key="2">
    <source>
        <dbReference type="Proteomes" id="UP001062846"/>
    </source>
</evidence>
<sequence>MMGSSSSAAAAAAYKEERDERHYKEVVVSSSSRLRNIILGTCLNCFASLSISMVGGLMLLWWETHYHPANRQLWMLPFALILIVTPLFVCSAAFFSDLSNHESSDTTINHCIVA</sequence>
<dbReference type="EMBL" id="CM046394">
    <property type="protein sequence ID" value="KAI8544901.1"/>
    <property type="molecule type" value="Genomic_DNA"/>
</dbReference>
<comment type="caution">
    <text evidence="1">The sequence shown here is derived from an EMBL/GenBank/DDBJ whole genome shotgun (WGS) entry which is preliminary data.</text>
</comment>
<name>A0ACC0MV43_RHOML</name>
<accession>A0ACC0MV43</accession>
<dbReference type="Proteomes" id="UP001062846">
    <property type="component" value="Chromosome 7"/>
</dbReference>
<proteinExistence type="predicted"/>
<gene>
    <name evidence="1" type="ORF">RHMOL_Rhmol07G0001300</name>
</gene>
<organism evidence="1 2">
    <name type="scientific">Rhododendron molle</name>
    <name type="common">Chinese azalea</name>
    <name type="synonym">Azalea mollis</name>
    <dbReference type="NCBI Taxonomy" id="49168"/>
    <lineage>
        <taxon>Eukaryota</taxon>
        <taxon>Viridiplantae</taxon>
        <taxon>Streptophyta</taxon>
        <taxon>Embryophyta</taxon>
        <taxon>Tracheophyta</taxon>
        <taxon>Spermatophyta</taxon>
        <taxon>Magnoliopsida</taxon>
        <taxon>eudicotyledons</taxon>
        <taxon>Gunneridae</taxon>
        <taxon>Pentapetalae</taxon>
        <taxon>asterids</taxon>
        <taxon>Ericales</taxon>
        <taxon>Ericaceae</taxon>
        <taxon>Ericoideae</taxon>
        <taxon>Rhodoreae</taxon>
        <taxon>Rhododendron</taxon>
    </lineage>
</organism>
<protein>
    <submittedName>
        <fullName evidence="1">Uncharacterized protein</fullName>
    </submittedName>
</protein>
<evidence type="ECO:0000313" key="1">
    <source>
        <dbReference type="EMBL" id="KAI8544901.1"/>
    </source>
</evidence>
<reference evidence="1" key="1">
    <citation type="submission" date="2022-02" db="EMBL/GenBank/DDBJ databases">
        <title>Plant Genome Project.</title>
        <authorList>
            <person name="Zhang R.-G."/>
        </authorList>
    </citation>
    <scope>NUCLEOTIDE SEQUENCE</scope>
    <source>
        <strain evidence="1">AT1</strain>
    </source>
</reference>